<evidence type="ECO:0000313" key="4">
    <source>
        <dbReference type="Proteomes" id="UP000037460"/>
    </source>
</evidence>
<evidence type="ECO:0000256" key="2">
    <source>
        <dbReference type="SAM" id="SignalP"/>
    </source>
</evidence>
<organism evidence="3 4">
    <name type="scientific">Chrysochromulina tobinii</name>
    <dbReference type="NCBI Taxonomy" id="1460289"/>
    <lineage>
        <taxon>Eukaryota</taxon>
        <taxon>Haptista</taxon>
        <taxon>Haptophyta</taxon>
        <taxon>Prymnesiophyceae</taxon>
        <taxon>Prymnesiales</taxon>
        <taxon>Chrysochromulinaceae</taxon>
        <taxon>Chrysochromulina</taxon>
    </lineage>
</organism>
<keyword evidence="2" id="KW-0732">Signal</keyword>
<dbReference type="OrthoDB" id="10563948at2759"/>
<evidence type="ECO:0000313" key="3">
    <source>
        <dbReference type="EMBL" id="KOO33412.1"/>
    </source>
</evidence>
<dbReference type="Proteomes" id="UP000037460">
    <property type="component" value="Unassembled WGS sequence"/>
</dbReference>
<gene>
    <name evidence="3" type="ORF">Ctob_009948</name>
</gene>
<evidence type="ECO:0000256" key="1">
    <source>
        <dbReference type="SAM" id="Coils"/>
    </source>
</evidence>
<sequence length="185" mass="19839">MLSVVTLVLSLQAPVALDGRTLGRRAALSAGASALFGGALSTLAYDEIPQIDADFAAREAARKEREAKAAKQAAELAKVLKPVESARTEAEFIEAADQLAVWVIGKGQGAIPEGVGVKNVVKRITLAYDDLPKRSYACERTRDNNGICYSPGKGASLAYEALIKELRKATIIQLGDYRRVEFNAF</sequence>
<name>A0A0M0K482_9EUKA</name>
<feature type="coiled-coil region" evidence="1">
    <location>
        <begin position="53"/>
        <end position="80"/>
    </location>
</feature>
<dbReference type="EMBL" id="JWZX01001526">
    <property type="protein sequence ID" value="KOO33412.1"/>
    <property type="molecule type" value="Genomic_DNA"/>
</dbReference>
<keyword evidence="4" id="KW-1185">Reference proteome</keyword>
<comment type="caution">
    <text evidence="3">The sequence shown here is derived from an EMBL/GenBank/DDBJ whole genome shotgun (WGS) entry which is preliminary data.</text>
</comment>
<dbReference type="AlphaFoldDB" id="A0A0M0K482"/>
<keyword evidence="1" id="KW-0175">Coiled coil</keyword>
<accession>A0A0M0K482</accession>
<feature type="chain" id="PRO_5005602359" evidence="2">
    <location>
        <begin position="20"/>
        <end position="185"/>
    </location>
</feature>
<reference evidence="4" key="1">
    <citation type="journal article" date="2015" name="PLoS Genet.">
        <title>Genome Sequence and Transcriptome Analyses of Chrysochromulina tobin: Metabolic Tools for Enhanced Algal Fitness in the Prominent Order Prymnesiales (Haptophyceae).</title>
        <authorList>
            <person name="Hovde B.T."/>
            <person name="Deodato C.R."/>
            <person name="Hunsperger H.M."/>
            <person name="Ryken S.A."/>
            <person name="Yost W."/>
            <person name="Jha R.K."/>
            <person name="Patterson J."/>
            <person name="Monnat R.J. Jr."/>
            <person name="Barlow S.B."/>
            <person name="Starkenburg S.R."/>
            <person name="Cattolico R.A."/>
        </authorList>
    </citation>
    <scope>NUCLEOTIDE SEQUENCE</scope>
    <source>
        <strain evidence="4">CCMP291</strain>
    </source>
</reference>
<proteinExistence type="predicted"/>
<feature type="signal peptide" evidence="2">
    <location>
        <begin position="1"/>
        <end position="19"/>
    </location>
</feature>
<protein>
    <submittedName>
        <fullName evidence="3">Uncharacterized protein</fullName>
    </submittedName>
</protein>